<evidence type="ECO:0000256" key="4">
    <source>
        <dbReference type="ARBA" id="ARBA00022571"/>
    </source>
</evidence>
<dbReference type="AlphaFoldDB" id="A0A0D7W7D3"/>
<dbReference type="OrthoDB" id="9792335at2"/>
<dbReference type="NCBIfam" id="NF005710">
    <property type="entry name" value="PRK07522.1"/>
    <property type="match status" value="1"/>
</dbReference>
<dbReference type="EMBL" id="JTDW01000008">
    <property type="protein sequence ID" value="KJD35035.1"/>
    <property type="molecule type" value="Genomic_DNA"/>
</dbReference>
<evidence type="ECO:0000256" key="7">
    <source>
        <dbReference type="ARBA" id="ARBA00022801"/>
    </source>
</evidence>
<dbReference type="GO" id="GO:0008777">
    <property type="term" value="F:acetylornithine deacetylase activity"/>
    <property type="evidence" value="ECO:0007669"/>
    <property type="project" value="TreeGrafter"/>
</dbReference>
<dbReference type="InterPro" id="IPR002933">
    <property type="entry name" value="Peptidase_M20"/>
</dbReference>
<dbReference type="InterPro" id="IPR011650">
    <property type="entry name" value="Peptidase_M20_dimer"/>
</dbReference>
<dbReference type="NCBIfam" id="TIGR01892">
    <property type="entry name" value="AcOrn-deacetyl"/>
    <property type="match status" value="1"/>
</dbReference>
<dbReference type="Pfam" id="PF07687">
    <property type="entry name" value="M20_dimer"/>
    <property type="match status" value="1"/>
</dbReference>
<dbReference type="STRING" id="1435349.PW52_11780"/>
<keyword evidence="9" id="KW-0170">Cobalt</keyword>
<evidence type="ECO:0000256" key="8">
    <source>
        <dbReference type="ARBA" id="ARBA00022833"/>
    </source>
</evidence>
<dbReference type="PROSITE" id="PS00759">
    <property type="entry name" value="ARGE_DAPE_CPG2_2"/>
    <property type="match status" value="1"/>
</dbReference>
<evidence type="ECO:0000256" key="3">
    <source>
        <dbReference type="ARBA" id="ARBA00022490"/>
    </source>
</evidence>
<evidence type="ECO:0000313" key="11">
    <source>
        <dbReference type="EMBL" id="KJD35035.1"/>
    </source>
</evidence>
<dbReference type="Proteomes" id="UP000032578">
    <property type="component" value="Unassembled WGS sequence"/>
</dbReference>
<dbReference type="Pfam" id="PF01546">
    <property type="entry name" value="Peptidase_M20"/>
    <property type="match status" value="1"/>
</dbReference>
<comment type="similarity">
    <text evidence="2">Belongs to the peptidase M20A family. ArgE subfamily.</text>
</comment>
<dbReference type="PATRIC" id="fig|1435349.4.peg.3350"/>
<dbReference type="PANTHER" id="PTHR43808:SF31">
    <property type="entry name" value="N-ACETYL-L-CITRULLINE DEACETYLASE"/>
    <property type="match status" value="1"/>
</dbReference>
<keyword evidence="5" id="KW-0028">Amino-acid biosynthesis</keyword>
<feature type="domain" description="Peptidase M20 dimerisation" evidence="10">
    <location>
        <begin position="171"/>
        <end position="278"/>
    </location>
</feature>
<dbReference type="InterPro" id="IPR010169">
    <property type="entry name" value="AcOrn-deacetyl"/>
</dbReference>
<keyword evidence="6" id="KW-0479">Metal-binding</keyword>
<dbReference type="InterPro" id="IPR050072">
    <property type="entry name" value="Peptidase_M20A"/>
</dbReference>
<dbReference type="PANTHER" id="PTHR43808">
    <property type="entry name" value="ACETYLORNITHINE DEACETYLASE"/>
    <property type="match status" value="1"/>
</dbReference>
<protein>
    <submittedName>
        <fullName evidence="11">Acetylornithine deacetylase</fullName>
    </submittedName>
</protein>
<dbReference type="InterPro" id="IPR001261">
    <property type="entry name" value="ArgE/DapE_CS"/>
</dbReference>
<evidence type="ECO:0000256" key="1">
    <source>
        <dbReference type="ARBA" id="ARBA00001947"/>
    </source>
</evidence>
<sequence length="385" mass="42420">MTTQQILEKLVSFPVLGGDSNLEIINWIKQYTESFGIKTFLVYNSDNTKASLHCRIGPAINGGTILSGHTDVVPVKNQPWYTNPFKLVEKPDGNLYARGSCDMKGFLACCLSALPKMVKANLKKPIYFAFSYDEEIGCLAAEALINHIKATYSETPKFAIIGEATMLQPIIGQKSIHILDITVNGSEGHSSRIKQEVSAIHEAAKIVLWAEEKMNTLVKTSNDARFNPPHTSLHVGTINGGIAANIIANKVTLSLDIRCLPKDNPNILYQDLIHFCRERENTQRAIFSDFKIDVEENHPIVPAFSTNENAEAVNLIGEITGNYNWNTVSYASEAGYFANAGFEAIICGPGSIKQAHRANEFISKDQLHKGAQMIETLVSYLETSA</sequence>
<proteinExistence type="inferred from homology"/>
<keyword evidence="12" id="KW-1185">Reference proteome</keyword>
<dbReference type="RefSeq" id="WP_044633164.1">
    <property type="nucleotide sequence ID" value="NZ_JTDW01000008.1"/>
</dbReference>
<dbReference type="InterPro" id="IPR036264">
    <property type="entry name" value="Bact_exopeptidase_dim_dom"/>
</dbReference>
<evidence type="ECO:0000313" key="12">
    <source>
        <dbReference type="Proteomes" id="UP000032578"/>
    </source>
</evidence>
<dbReference type="Gene3D" id="3.40.630.10">
    <property type="entry name" value="Zn peptidases"/>
    <property type="match status" value="1"/>
</dbReference>
<comment type="caution">
    <text evidence="11">The sequence shown here is derived from an EMBL/GenBank/DDBJ whole genome shotgun (WGS) entry which is preliminary data.</text>
</comment>
<dbReference type="SUPFAM" id="SSF53187">
    <property type="entry name" value="Zn-dependent exopeptidases"/>
    <property type="match status" value="1"/>
</dbReference>
<keyword evidence="4" id="KW-0055">Arginine biosynthesis</keyword>
<keyword evidence="8" id="KW-0862">Zinc</keyword>
<reference evidence="11 12" key="1">
    <citation type="submission" date="2014-11" db="EMBL/GenBank/DDBJ databases">
        <title>Tamlana sedimentorum sp. nov., isolated from shallow sand sediments of the Sea of Japan.</title>
        <authorList>
            <person name="Romanenko L.A."/>
        </authorList>
    </citation>
    <scope>NUCLEOTIDE SEQUENCE [LARGE SCALE GENOMIC DNA]</scope>
    <source>
        <strain evidence="11 12">JCM 19808</strain>
    </source>
</reference>
<dbReference type="GO" id="GO:0046872">
    <property type="term" value="F:metal ion binding"/>
    <property type="evidence" value="ECO:0007669"/>
    <property type="project" value="UniProtKB-KW"/>
</dbReference>
<accession>A0A0D7W7D3</accession>
<organism evidence="11 12">
    <name type="scientific">Neotamlana sedimentorum</name>
    <dbReference type="NCBI Taxonomy" id="1435349"/>
    <lineage>
        <taxon>Bacteria</taxon>
        <taxon>Pseudomonadati</taxon>
        <taxon>Bacteroidota</taxon>
        <taxon>Flavobacteriia</taxon>
        <taxon>Flavobacteriales</taxon>
        <taxon>Flavobacteriaceae</taxon>
        <taxon>Neotamlana</taxon>
    </lineage>
</organism>
<name>A0A0D7W7D3_9FLAO</name>
<gene>
    <name evidence="11" type="ORF">PW52_11780</name>
</gene>
<dbReference type="SUPFAM" id="SSF55031">
    <property type="entry name" value="Bacterial exopeptidase dimerisation domain"/>
    <property type="match status" value="1"/>
</dbReference>
<keyword evidence="7" id="KW-0378">Hydrolase</keyword>
<dbReference type="CDD" id="cd03894">
    <property type="entry name" value="M20_ArgE"/>
    <property type="match status" value="1"/>
</dbReference>
<evidence type="ECO:0000256" key="6">
    <source>
        <dbReference type="ARBA" id="ARBA00022723"/>
    </source>
</evidence>
<comment type="cofactor">
    <cofactor evidence="1">
        <name>Zn(2+)</name>
        <dbReference type="ChEBI" id="CHEBI:29105"/>
    </cofactor>
</comment>
<evidence type="ECO:0000259" key="10">
    <source>
        <dbReference type="Pfam" id="PF07687"/>
    </source>
</evidence>
<evidence type="ECO:0000256" key="9">
    <source>
        <dbReference type="ARBA" id="ARBA00023285"/>
    </source>
</evidence>
<dbReference type="GO" id="GO:0006526">
    <property type="term" value="P:L-arginine biosynthetic process"/>
    <property type="evidence" value="ECO:0007669"/>
    <property type="project" value="UniProtKB-KW"/>
</dbReference>
<evidence type="ECO:0000256" key="5">
    <source>
        <dbReference type="ARBA" id="ARBA00022605"/>
    </source>
</evidence>
<dbReference type="Gene3D" id="3.30.70.360">
    <property type="match status" value="1"/>
</dbReference>
<evidence type="ECO:0000256" key="2">
    <source>
        <dbReference type="ARBA" id="ARBA00005691"/>
    </source>
</evidence>
<keyword evidence="3" id="KW-0963">Cytoplasm</keyword>